<sequence>MTDVVLPCRNEAPALPDLLARMPAGYRPIVVDNGSTDGSAEVASACGAEVISVAEPGYGAAVHAGVLAADPGDGVVCVMDADGSFDPAQLPRLADPVLAGEAHLGTGRRRPAARGVWPAHARVANAVLARRLRRTTGLGIHDIGPIRAVRRADLLALGLRDRRFGYPLELLIAAGRAGWRVVEVDVDYHPRAAGTRSKVTGTVLGTVRAVRDMSAVLAR</sequence>
<dbReference type="PANTHER" id="PTHR48090:SF7">
    <property type="entry name" value="RFBJ PROTEIN"/>
    <property type="match status" value="1"/>
</dbReference>
<dbReference type="InterPro" id="IPR001173">
    <property type="entry name" value="Glyco_trans_2-like"/>
</dbReference>
<proteinExistence type="inferred from homology"/>
<organism evidence="3 4">
    <name type="scientific">Micromonospora haikouensis</name>
    <dbReference type="NCBI Taxonomy" id="686309"/>
    <lineage>
        <taxon>Bacteria</taxon>
        <taxon>Bacillati</taxon>
        <taxon>Actinomycetota</taxon>
        <taxon>Actinomycetes</taxon>
        <taxon>Micromonosporales</taxon>
        <taxon>Micromonosporaceae</taxon>
        <taxon>Micromonospora</taxon>
    </lineage>
</organism>
<protein>
    <submittedName>
        <fullName evidence="3">Glycosyl transferase family 2</fullName>
    </submittedName>
</protein>
<name>A0A1C4YD12_9ACTN</name>
<keyword evidence="3" id="KW-0808">Transferase</keyword>
<gene>
    <name evidence="3" type="ORF">GA0070558_14111</name>
</gene>
<dbReference type="GO" id="GO:0016740">
    <property type="term" value="F:transferase activity"/>
    <property type="evidence" value="ECO:0007669"/>
    <property type="project" value="UniProtKB-KW"/>
</dbReference>
<evidence type="ECO:0000256" key="1">
    <source>
        <dbReference type="ARBA" id="ARBA00006739"/>
    </source>
</evidence>
<dbReference type="CDD" id="cd04179">
    <property type="entry name" value="DPM_DPG-synthase_like"/>
    <property type="match status" value="1"/>
</dbReference>
<dbReference type="EMBL" id="FMCW01000041">
    <property type="protein sequence ID" value="SCF18607.1"/>
    <property type="molecule type" value="Genomic_DNA"/>
</dbReference>
<accession>A0A1C4YD12</accession>
<dbReference type="AlphaFoldDB" id="A0A1C4YD12"/>
<comment type="similarity">
    <text evidence="1">Belongs to the glycosyltransferase 2 family.</text>
</comment>
<dbReference type="PANTHER" id="PTHR48090">
    <property type="entry name" value="UNDECAPRENYL-PHOSPHATE 4-DEOXY-4-FORMAMIDO-L-ARABINOSE TRANSFERASE-RELATED"/>
    <property type="match status" value="1"/>
</dbReference>
<dbReference type="Pfam" id="PF00535">
    <property type="entry name" value="Glycos_transf_2"/>
    <property type="match status" value="1"/>
</dbReference>
<dbReference type="RefSeq" id="WP_091285842.1">
    <property type="nucleotide sequence ID" value="NZ_FMCW01000041.1"/>
</dbReference>
<evidence type="ECO:0000259" key="2">
    <source>
        <dbReference type="Pfam" id="PF00535"/>
    </source>
</evidence>
<dbReference type="Proteomes" id="UP000199375">
    <property type="component" value="Unassembled WGS sequence"/>
</dbReference>
<dbReference type="SUPFAM" id="SSF53448">
    <property type="entry name" value="Nucleotide-diphospho-sugar transferases"/>
    <property type="match status" value="1"/>
</dbReference>
<reference evidence="3 4" key="1">
    <citation type="submission" date="2016-06" db="EMBL/GenBank/DDBJ databases">
        <authorList>
            <person name="Kjaerup R.B."/>
            <person name="Dalgaard T.S."/>
            <person name="Juul-Madsen H.R."/>
        </authorList>
    </citation>
    <scope>NUCLEOTIDE SEQUENCE [LARGE SCALE GENOMIC DNA]</scope>
    <source>
        <strain evidence="3 4">DSM 45626</strain>
    </source>
</reference>
<evidence type="ECO:0000313" key="4">
    <source>
        <dbReference type="Proteomes" id="UP000199375"/>
    </source>
</evidence>
<dbReference type="InterPro" id="IPR029044">
    <property type="entry name" value="Nucleotide-diphossugar_trans"/>
</dbReference>
<dbReference type="InterPro" id="IPR050256">
    <property type="entry name" value="Glycosyltransferase_2"/>
</dbReference>
<dbReference type="Gene3D" id="3.90.550.10">
    <property type="entry name" value="Spore Coat Polysaccharide Biosynthesis Protein SpsA, Chain A"/>
    <property type="match status" value="1"/>
</dbReference>
<feature type="domain" description="Glycosyltransferase 2-like" evidence="2">
    <location>
        <begin position="4"/>
        <end position="153"/>
    </location>
</feature>
<evidence type="ECO:0000313" key="3">
    <source>
        <dbReference type="EMBL" id="SCF18607.1"/>
    </source>
</evidence>